<gene>
    <name evidence="1" type="ORF">DSOL_4258</name>
</gene>
<dbReference type="EMBL" id="MLBF01000048">
    <property type="protein sequence ID" value="OLN28001.1"/>
    <property type="molecule type" value="Genomic_DNA"/>
</dbReference>
<accession>A0A1Q8QKY1</accession>
<keyword evidence="2" id="KW-1185">Reference proteome</keyword>
<evidence type="ECO:0000313" key="1">
    <source>
        <dbReference type="EMBL" id="OLN28001.1"/>
    </source>
</evidence>
<comment type="caution">
    <text evidence="1">The sequence shown here is derived from an EMBL/GenBank/DDBJ whole genome shotgun (WGS) entry which is preliminary data.</text>
</comment>
<sequence>MSGLSGKNQLPSIYTSKENEVIDNSGSLLYEKYLIRLIKIIFYVKDKL</sequence>
<proteinExistence type="predicted"/>
<dbReference type="AlphaFoldDB" id="A0A1Q8QKY1"/>
<organism evidence="1 2">
    <name type="scientific">Desulfosporosinus metallidurans</name>
    <dbReference type="NCBI Taxonomy" id="1888891"/>
    <lineage>
        <taxon>Bacteria</taxon>
        <taxon>Bacillati</taxon>
        <taxon>Bacillota</taxon>
        <taxon>Clostridia</taxon>
        <taxon>Eubacteriales</taxon>
        <taxon>Desulfitobacteriaceae</taxon>
        <taxon>Desulfosporosinus</taxon>
    </lineage>
</organism>
<evidence type="ECO:0000313" key="2">
    <source>
        <dbReference type="Proteomes" id="UP000186102"/>
    </source>
</evidence>
<protein>
    <submittedName>
        <fullName evidence="1">Uncharacterized protein</fullName>
    </submittedName>
</protein>
<reference evidence="1 2" key="1">
    <citation type="submission" date="2016-09" db="EMBL/GenBank/DDBJ databases">
        <title>Complete genome of Desulfosporosinus sp. OL.</title>
        <authorList>
            <person name="Mardanov A."/>
            <person name="Beletsky A."/>
            <person name="Panova A."/>
            <person name="Karnachuk O."/>
            <person name="Ravin N."/>
        </authorList>
    </citation>
    <scope>NUCLEOTIDE SEQUENCE [LARGE SCALE GENOMIC DNA]</scope>
    <source>
        <strain evidence="1 2">OL</strain>
    </source>
</reference>
<name>A0A1Q8QKY1_9FIRM</name>
<dbReference type="Proteomes" id="UP000186102">
    <property type="component" value="Unassembled WGS sequence"/>
</dbReference>